<evidence type="ECO:0000313" key="4">
    <source>
        <dbReference type="Proteomes" id="UP001190700"/>
    </source>
</evidence>
<keyword evidence="1" id="KW-0175">Coiled coil</keyword>
<feature type="coiled-coil region" evidence="1">
    <location>
        <begin position="14"/>
        <end position="65"/>
    </location>
</feature>
<feature type="compositionally biased region" description="Basic residues" evidence="2">
    <location>
        <begin position="159"/>
        <end position="170"/>
    </location>
</feature>
<protein>
    <submittedName>
        <fullName evidence="3">Uncharacterized protein</fullName>
    </submittedName>
</protein>
<reference evidence="3 4" key="1">
    <citation type="journal article" date="2015" name="Genome Biol. Evol.">
        <title>Comparative Genomics of a Bacterivorous Green Alga Reveals Evolutionary Causalities and Consequences of Phago-Mixotrophic Mode of Nutrition.</title>
        <authorList>
            <person name="Burns J.A."/>
            <person name="Paasch A."/>
            <person name="Narechania A."/>
            <person name="Kim E."/>
        </authorList>
    </citation>
    <scope>NUCLEOTIDE SEQUENCE [LARGE SCALE GENOMIC DNA]</scope>
    <source>
        <strain evidence="3 4">PLY_AMNH</strain>
    </source>
</reference>
<dbReference type="EMBL" id="LGRX02032216">
    <property type="protein sequence ID" value="KAK3244136.1"/>
    <property type="molecule type" value="Genomic_DNA"/>
</dbReference>
<feature type="region of interest" description="Disordered" evidence="2">
    <location>
        <begin position="159"/>
        <end position="178"/>
    </location>
</feature>
<evidence type="ECO:0000313" key="3">
    <source>
        <dbReference type="EMBL" id="KAK3244136.1"/>
    </source>
</evidence>
<dbReference type="Proteomes" id="UP001190700">
    <property type="component" value="Unassembled WGS sequence"/>
</dbReference>
<name>A0AAE0BWK3_9CHLO</name>
<evidence type="ECO:0000256" key="2">
    <source>
        <dbReference type="SAM" id="MobiDB-lite"/>
    </source>
</evidence>
<comment type="caution">
    <text evidence="3">The sequence shown here is derived from an EMBL/GenBank/DDBJ whole genome shotgun (WGS) entry which is preliminary data.</text>
</comment>
<proteinExistence type="predicted"/>
<accession>A0AAE0BWK3</accession>
<feature type="compositionally biased region" description="Basic and acidic residues" evidence="2">
    <location>
        <begin position="223"/>
        <end position="235"/>
    </location>
</feature>
<feature type="region of interest" description="Disordered" evidence="2">
    <location>
        <begin position="217"/>
        <end position="241"/>
    </location>
</feature>
<dbReference type="AlphaFoldDB" id="A0AAE0BWK3"/>
<keyword evidence="4" id="KW-1185">Reference proteome</keyword>
<evidence type="ECO:0000256" key="1">
    <source>
        <dbReference type="SAM" id="Coils"/>
    </source>
</evidence>
<sequence>MTKLNEGLEKRAQIRTLKRTQEALSARIANASETSPEVGVWKQELANLEQRIKAMYLEMAALDQCIYVEGHGFFFAQFWLAPDLKALKGMLGIPQSGRAPHPCPHCNCKRDEIGDLLKTWDAVGTLRFLPPATILALLDIGKRGASHGSERPVWQRAHPGTHIRSSRHRAPKGDLKEDIDNPDCFKGVHIQVTKASKAAINKMEEKQGLLEANVKVGKKRQHLRDQDTVTGEQERKKSRHTTTVTQTLGKEGNPTFATITPLITPLRAPRCRQLAIFINVKVESGVIAPVRGFGVAKVGVRASGASAAGFGVPAPVRGLAPVREEIAPVRGLGVPSPLRGLRG</sequence>
<gene>
    <name evidence="3" type="ORF">CYMTET_46241</name>
</gene>
<organism evidence="3 4">
    <name type="scientific">Cymbomonas tetramitiformis</name>
    <dbReference type="NCBI Taxonomy" id="36881"/>
    <lineage>
        <taxon>Eukaryota</taxon>
        <taxon>Viridiplantae</taxon>
        <taxon>Chlorophyta</taxon>
        <taxon>Pyramimonadophyceae</taxon>
        <taxon>Pyramimonadales</taxon>
        <taxon>Pyramimonadaceae</taxon>
        <taxon>Cymbomonas</taxon>
    </lineage>
</organism>